<evidence type="ECO:0000256" key="2">
    <source>
        <dbReference type="SAM" id="MobiDB-lite"/>
    </source>
</evidence>
<evidence type="ECO:0000256" key="1">
    <source>
        <dbReference type="PROSITE-ProRule" id="PRU00110"/>
    </source>
</evidence>
<dbReference type="EMBL" id="SZPX01000001">
    <property type="protein sequence ID" value="TKI71221.1"/>
    <property type="molecule type" value="Genomic_DNA"/>
</dbReference>
<reference evidence="4 5" key="1">
    <citation type="submission" date="2019-04" db="EMBL/GenBank/DDBJ databases">
        <title>Sulfurimonas crateris sp. nov. a facultative anaerobic sulfur-oxidizing chemolithautotrophic bacterium isolated from a terrestrial mud vulcano.</title>
        <authorList>
            <person name="Ratnikova N.M."/>
            <person name="Slobodkin A.I."/>
            <person name="Merkel A.Y."/>
            <person name="Novikov A."/>
            <person name="Bonch-Osmolovskaya E.A."/>
            <person name="Slobodkina G.B."/>
        </authorList>
    </citation>
    <scope>NUCLEOTIDE SEQUENCE [LARGE SCALE GENOMIC DNA]</scope>
    <source>
        <strain evidence="4 5">SN118</strain>
    </source>
</reference>
<keyword evidence="5" id="KW-1185">Reference proteome</keyword>
<feature type="compositionally biased region" description="Acidic residues" evidence="2">
    <location>
        <begin position="191"/>
        <end position="200"/>
    </location>
</feature>
<feature type="compositionally biased region" description="Basic and acidic residues" evidence="2">
    <location>
        <begin position="201"/>
        <end position="215"/>
    </location>
</feature>
<dbReference type="InterPro" id="IPR008207">
    <property type="entry name" value="Sig_transdc_His_kin_Hpt_dom"/>
</dbReference>
<feature type="domain" description="HPt" evidence="3">
    <location>
        <begin position="248"/>
        <end position="345"/>
    </location>
</feature>
<dbReference type="GO" id="GO:0000160">
    <property type="term" value="P:phosphorelay signal transduction system"/>
    <property type="evidence" value="ECO:0007669"/>
    <property type="project" value="InterPro"/>
</dbReference>
<dbReference type="Proteomes" id="UP000309561">
    <property type="component" value="Unassembled WGS sequence"/>
</dbReference>
<dbReference type="RefSeq" id="WP_137011840.1">
    <property type="nucleotide sequence ID" value="NZ_SZPX01000001.1"/>
</dbReference>
<dbReference type="Gene3D" id="1.20.120.160">
    <property type="entry name" value="HPT domain"/>
    <property type="match status" value="1"/>
</dbReference>
<evidence type="ECO:0000313" key="4">
    <source>
        <dbReference type="EMBL" id="TKI71221.1"/>
    </source>
</evidence>
<dbReference type="SUPFAM" id="SSF47226">
    <property type="entry name" value="Histidine-containing phosphotransfer domain, HPT domain"/>
    <property type="match status" value="1"/>
</dbReference>
<dbReference type="OrthoDB" id="5338539at2"/>
<dbReference type="InterPro" id="IPR036641">
    <property type="entry name" value="HPT_dom_sf"/>
</dbReference>
<keyword evidence="1" id="KW-0597">Phosphoprotein</keyword>
<dbReference type="AlphaFoldDB" id="A0A4U2ZDB4"/>
<feature type="region of interest" description="Disordered" evidence="2">
    <location>
        <begin position="191"/>
        <end position="215"/>
    </location>
</feature>
<sequence length="539" mass="60818">MLIYNHKKEFLGIDESYLKALGLSSLAELQNEVDDFANLFVKTPGYIHNFKHVHWIDYITCNESGIDSKVIINVKGKNFSTPIEIQTMYLVQNPLEKAYRINLPSIKALTGEQSQKFSADIAKKGTAAAKPAPEVEELYHTPAATESLSTQTSYDPYEADFDEIDSEIEESVSKADLEKSLSLDVEIDEDDFDYTPESDFDEKIETPQKEPAKPIQKIEKEVTESEADNPYANYMYNPQTASEELGLPIDLVEEFIQDFIAQANSFKSDLYESAKDGDLDNLRIQSHKLKGVAANLRVEDALDALTKVNSLEEYSEIKTNLDRLYRIINKLSNTDGTTIEEVNHKESSKDDEDDFILSIKEDAVASTPNIEDSQVPDSIEVPELADDEFLNQASEIKEQSIEKLPSIIEENIETFEDFAQDAINKEASQEKTPDVAFTYDKKQIAHEMGLNIESFNELFDDYVNEAKELSSSMLDYVEKDNLGACKATAVKLRGMSENMRIHDFDDELKAIISSSDDLDSKNLVEKIISKLNLISNYRG</sequence>
<protein>
    <submittedName>
        <fullName evidence="4">Hpt domain-containing protein</fullName>
    </submittedName>
</protein>
<evidence type="ECO:0000259" key="3">
    <source>
        <dbReference type="PROSITE" id="PS50894"/>
    </source>
</evidence>
<organism evidence="4 5">
    <name type="scientific">Sulfurimonas crateris</name>
    <dbReference type="NCBI Taxonomy" id="2574727"/>
    <lineage>
        <taxon>Bacteria</taxon>
        <taxon>Pseudomonadati</taxon>
        <taxon>Campylobacterota</taxon>
        <taxon>Epsilonproteobacteria</taxon>
        <taxon>Campylobacterales</taxon>
        <taxon>Sulfurimonadaceae</taxon>
        <taxon>Sulfurimonas</taxon>
    </lineage>
</organism>
<gene>
    <name evidence="4" type="ORF">FCU45_02240</name>
</gene>
<accession>A0A4U2ZDB4</accession>
<name>A0A4U2ZDB4_9BACT</name>
<feature type="modified residue" description="Phosphohistidine" evidence="1">
    <location>
        <position position="287"/>
    </location>
</feature>
<dbReference type="GO" id="GO:0004672">
    <property type="term" value="F:protein kinase activity"/>
    <property type="evidence" value="ECO:0007669"/>
    <property type="project" value="UniProtKB-ARBA"/>
</dbReference>
<proteinExistence type="predicted"/>
<comment type="caution">
    <text evidence="4">The sequence shown here is derived from an EMBL/GenBank/DDBJ whole genome shotgun (WGS) entry which is preliminary data.</text>
</comment>
<evidence type="ECO:0000313" key="5">
    <source>
        <dbReference type="Proteomes" id="UP000309561"/>
    </source>
</evidence>
<dbReference type="PROSITE" id="PS50894">
    <property type="entry name" value="HPT"/>
    <property type="match status" value="1"/>
</dbReference>